<proteinExistence type="predicted"/>
<comment type="subcellular location">
    <subcellularLocation>
        <location evidence="1">Cell envelope</location>
    </subcellularLocation>
</comment>
<dbReference type="PANTHER" id="PTHR30036">
    <property type="entry name" value="D-XYLOSE-BINDING PERIPLASMIC PROTEIN"/>
    <property type="match status" value="1"/>
</dbReference>
<dbReference type="PANTHER" id="PTHR30036:SF1">
    <property type="entry name" value="D-XYLOSE-BINDING PERIPLASMIC PROTEIN"/>
    <property type="match status" value="1"/>
</dbReference>
<dbReference type="OrthoDB" id="9769193at2"/>
<keyword evidence="6" id="KW-1185">Reference proteome</keyword>
<dbReference type="Proteomes" id="UP000184404">
    <property type="component" value="Unassembled WGS sequence"/>
</dbReference>
<dbReference type="PROSITE" id="PS51257">
    <property type="entry name" value="PROKAR_LIPOPROTEIN"/>
    <property type="match status" value="1"/>
</dbReference>
<dbReference type="EMBL" id="FQUG01000006">
    <property type="protein sequence ID" value="SHF07276.1"/>
    <property type="molecule type" value="Genomic_DNA"/>
</dbReference>
<dbReference type="RefSeq" id="WP_072935885.1">
    <property type="nucleotide sequence ID" value="NZ_FQUG01000006.1"/>
</dbReference>
<keyword evidence="2 3" id="KW-0732">Signal</keyword>
<accession>A0A1M4YPF3</accession>
<name>A0A1M4YPF3_9FIRM</name>
<dbReference type="SUPFAM" id="SSF53822">
    <property type="entry name" value="Periplasmic binding protein-like I"/>
    <property type="match status" value="1"/>
</dbReference>
<sequence>MISYNKKKLFPLLCLILVACFAVISAGCGSSSNSGGKKVAVSFANSSASWQKNGQTIKTSLEKEGYAVDLQFADSAAQQNEQLKAQIASNPNCIVIGAVDSEKLGDVLAEAKAKKIPVIAFDRLIMNTDAVSYYASFDSRFVGEAMGEYLEAVMNLKSGAGPFRIELFAGDPSDNNAHLFFSGAMDILKPYIDKGQLIVPSGETTFDQVATKDWKPETAGARMQKLLAGPDSGAPIDVILAPNDGVAGGIRDVLKAAGYTAMPRMSGQDAEPKALEAVKNGEQTFTIYKSPDLLVAKTVRMIKAVVDGTQPDINDTKTYNNGVITVPSYLCTPLIIDQGNLSEVK</sequence>
<evidence type="ECO:0000256" key="2">
    <source>
        <dbReference type="ARBA" id="ARBA00022729"/>
    </source>
</evidence>
<evidence type="ECO:0000259" key="4">
    <source>
        <dbReference type="Pfam" id="PF13407"/>
    </source>
</evidence>
<evidence type="ECO:0000256" key="1">
    <source>
        <dbReference type="ARBA" id="ARBA00004196"/>
    </source>
</evidence>
<keyword evidence="5" id="KW-0762">Sugar transport</keyword>
<feature type="chain" id="PRO_5038346481" evidence="3">
    <location>
        <begin position="27"/>
        <end position="345"/>
    </location>
</feature>
<dbReference type="InterPro" id="IPR025997">
    <property type="entry name" value="SBP_2_dom"/>
</dbReference>
<feature type="signal peptide" evidence="3">
    <location>
        <begin position="1"/>
        <end position="26"/>
    </location>
</feature>
<dbReference type="GO" id="GO:0030246">
    <property type="term" value="F:carbohydrate binding"/>
    <property type="evidence" value="ECO:0007669"/>
    <property type="project" value="TreeGrafter"/>
</dbReference>
<evidence type="ECO:0000256" key="3">
    <source>
        <dbReference type="SAM" id="SignalP"/>
    </source>
</evidence>
<dbReference type="InterPro" id="IPR028082">
    <property type="entry name" value="Peripla_BP_I"/>
</dbReference>
<evidence type="ECO:0000313" key="5">
    <source>
        <dbReference type="EMBL" id="SHF07276.1"/>
    </source>
</evidence>
<feature type="domain" description="Periplasmic binding protein" evidence="4">
    <location>
        <begin position="39"/>
        <end position="309"/>
    </location>
</feature>
<dbReference type="STRING" id="1123243.SAMN02745190_01819"/>
<evidence type="ECO:0000313" key="6">
    <source>
        <dbReference type="Proteomes" id="UP000184404"/>
    </source>
</evidence>
<dbReference type="GO" id="GO:0030288">
    <property type="term" value="C:outer membrane-bounded periplasmic space"/>
    <property type="evidence" value="ECO:0007669"/>
    <property type="project" value="TreeGrafter"/>
</dbReference>
<protein>
    <submittedName>
        <fullName evidence="5">Putative multiple sugar transport system substrate-binding protein</fullName>
    </submittedName>
</protein>
<dbReference type="CDD" id="cd19994">
    <property type="entry name" value="PBP1_ChvE"/>
    <property type="match status" value="1"/>
</dbReference>
<gene>
    <name evidence="5" type="ORF">SAMN02745190_01819</name>
</gene>
<dbReference type="Pfam" id="PF13407">
    <property type="entry name" value="Peripla_BP_4"/>
    <property type="match status" value="1"/>
</dbReference>
<organism evidence="5 6">
    <name type="scientific">Schwartzia succinivorans DSM 10502</name>
    <dbReference type="NCBI Taxonomy" id="1123243"/>
    <lineage>
        <taxon>Bacteria</taxon>
        <taxon>Bacillati</taxon>
        <taxon>Bacillota</taxon>
        <taxon>Negativicutes</taxon>
        <taxon>Selenomonadales</taxon>
        <taxon>Selenomonadaceae</taxon>
        <taxon>Schwartzia</taxon>
    </lineage>
</organism>
<reference evidence="5 6" key="1">
    <citation type="submission" date="2016-11" db="EMBL/GenBank/DDBJ databases">
        <authorList>
            <person name="Jaros S."/>
            <person name="Januszkiewicz K."/>
            <person name="Wedrychowicz H."/>
        </authorList>
    </citation>
    <scope>NUCLEOTIDE SEQUENCE [LARGE SCALE GENOMIC DNA]</scope>
    <source>
        <strain evidence="5 6">DSM 10502</strain>
    </source>
</reference>
<keyword evidence="5" id="KW-0813">Transport</keyword>
<dbReference type="InterPro" id="IPR050555">
    <property type="entry name" value="Bact_Solute-Bind_Prot2"/>
</dbReference>
<dbReference type="Gene3D" id="3.40.50.2300">
    <property type="match status" value="2"/>
</dbReference>
<dbReference type="AlphaFoldDB" id="A0A1M4YPF3"/>